<dbReference type="EMBL" id="LWAF01000001">
    <property type="protein sequence ID" value="ODN31483.1"/>
    <property type="molecule type" value="Genomic_DNA"/>
</dbReference>
<keyword evidence="6 8" id="KW-1133">Transmembrane helix</keyword>
<comment type="caution">
    <text evidence="9">The sequence shown here is derived from an EMBL/GenBank/DDBJ whole genome shotgun (WGS) entry which is preliminary data.</text>
</comment>
<feature type="transmembrane region" description="Helical" evidence="8">
    <location>
        <begin position="224"/>
        <end position="249"/>
    </location>
</feature>
<keyword evidence="4" id="KW-1003">Cell membrane</keyword>
<name>A0A1E3G6I8_9BACT</name>
<reference evidence="10" key="1">
    <citation type="submission" date="2016-04" db="EMBL/GenBank/DDBJ databases">
        <title>The genome sequence project of a novel Fervidobacterium isolate from a hot spring in Thailand.</title>
        <authorList>
            <person name="Gonzalez J.M."/>
            <person name="Cuecas A."/>
            <person name="Kanoksilapatham W."/>
        </authorList>
    </citation>
    <scope>NUCLEOTIDE SEQUENCE [LARGE SCALE GENOMIC DNA]</scope>
    <source>
        <strain evidence="10">FC2004</strain>
    </source>
</reference>
<evidence type="ECO:0000256" key="1">
    <source>
        <dbReference type="ARBA" id="ARBA00004651"/>
    </source>
</evidence>
<evidence type="ECO:0000256" key="8">
    <source>
        <dbReference type="SAM" id="Phobius"/>
    </source>
</evidence>
<feature type="transmembrane region" description="Helical" evidence="8">
    <location>
        <begin position="261"/>
        <end position="278"/>
    </location>
</feature>
<dbReference type="InterPro" id="IPR000522">
    <property type="entry name" value="ABC_transptr_permease_BtuC"/>
</dbReference>
<dbReference type="PANTHER" id="PTHR30472">
    <property type="entry name" value="FERRIC ENTEROBACTIN TRANSPORT SYSTEM PERMEASE PROTEIN"/>
    <property type="match status" value="1"/>
</dbReference>
<evidence type="ECO:0000256" key="5">
    <source>
        <dbReference type="ARBA" id="ARBA00022692"/>
    </source>
</evidence>
<evidence type="ECO:0000313" key="10">
    <source>
        <dbReference type="Proteomes" id="UP000094570"/>
    </source>
</evidence>
<keyword evidence="5 8" id="KW-0812">Transmembrane</keyword>
<comment type="similarity">
    <text evidence="2">Belongs to the binding-protein-dependent transport system permease family. FecCD subfamily.</text>
</comment>
<organism evidence="9 10">
    <name type="scientific">Fervidobacterium thailandense</name>
    <dbReference type="NCBI Taxonomy" id="1008305"/>
    <lineage>
        <taxon>Bacteria</taxon>
        <taxon>Thermotogati</taxon>
        <taxon>Thermotogota</taxon>
        <taxon>Thermotogae</taxon>
        <taxon>Thermotogales</taxon>
        <taxon>Fervidobacteriaceae</taxon>
        <taxon>Fervidobacterium</taxon>
    </lineage>
</organism>
<dbReference type="GO" id="GO:0022857">
    <property type="term" value="F:transmembrane transporter activity"/>
    <property type="evidence" value="ECO:0007669"/>
    <property type="project" value="InterPro"/>
</dbReference>
<feature type="transmembrane region" description="Helical" evidence="8">
    <location>
        <begin position="132"/>
        <end position="154"/>
    </location>
</feature>
<accession>A0A1E3G6I8</accession>
<sequence>MLSLTLLFVTALLSLSVGSVNIPLKDIFHGFLGKEVQNWEIIMYLRLPRIVTSIIVGANLAVAGVLLQAVMQNPLVDPGITGVSSGASVLAILVMLYLPQYTLLLPIISFFGGLFAALIVYALAWKNGLSPVRIVLAGVAVNAFLGSISSILAILNSDKIAGVLMWLNGSIAGRNWKHVTILLIYSPMFLVLALLASKACNLISLGEKNALSIGTNVNLTRFLISIIAIFLASISTCVVGIIGFLALVAPHISRMIVGSNHKYLIPFSMVLGSNILLLADTLSRSIAKPYEIPVGITMSMFGGPFFIYLLRRRLRK</sequence>
<dbReference type="Proteomes" id="UP000094570">
    <property type="component" value="Unassembled WGS sequence"/>
</dbReference>
<feature type="transmembrane region" description="Helical" evidence="8">
    <location>
        <begin position="42"/>
        <end position="67"/>
    </location>
</feature>
<dbReference type="FunFam" id="1.10.3470.10:FF:000001">
    <property type="entry name" value="Vitamin B12 ABC transporter permease BtuC"/>
    <property type="match status" value="1"/>
</dbReference>
<dbReference type="Gene3D" id="1.10.3470.10">
    <property type="entry name" value="ABC transporter involved in vitamin B12 uptake, BtuC"/>
    <property type="match status" value="1"/>
</dbReference>
<dbReference type="GO" id="GO:0005886">
    <property type="term" value="C:plasma membrane"/>
    <property type="evidence" value="ECO:0007669"/>
    <property type="project" value="UniProtKB-SubCell"/>
</dbReference>
<dbReference type="STRING" id="1008305.A4H02_01450"/>
<dbReference type="Pfam" id="PF01032">
    <property type="entry name" value="FecCD"/>
    <property type="match status" value="1"/>
</dbReference>
<dbReference type="CDD" id="cd06550">
    <property type="entry name" value="TM_ABC_iron-siderophores_like"/>
    <property type="match status" value="1"/>
</dbReference>
<keyword evidence="7 8" id="KW-0472">Membrane</keyword>
<dbReference type="PANTHER" id="PTHR30472:SF24">
    <property type="entry name" value="FERRIC ENTEROBACTIN TRANSPORT SYSTEM PERMEASE PROTEIN FEPG"/>
    <property type="match status" value="1"/>
</dbReference>
<evidence type="ECO:0000256" key="7">
    <source>
        <dbReference type="ARBA" id="ARBA00023136"/>
    </source>
</evidence>
<feature type="transmembrane region" description="Helical" evidence="8">
    <location>
        <begin position="290"/>
        <end position="310"/>
    </location>
</feature>
<comment type="subcellular location">
    <subcellularLocation>
        <location evidence="1">Cell membrane</location>
        <topology evidence="1">Multi-pass membrane protein</topology>
    </subcellularLocation>
</comment>
<proteinExistence type="inferred from homology"/>
<evidence type="ECO:0000256" key="3">
    <source>
        <dbReference type="ARBA" id="ARBA00022448"/>
    </source>
</evidence>
<dbReference type="GO" id="GO:0033214">
    <property type="term" value="P:siderophore-iron import into cell"/>
    <property type="evidence" value="ECO:0007669"/>
    <property type="project" value="TreeGrafter"/>
</dbReference>
<evidence type="ECO:0000313" key="9">
    <source>
        <dbReference type="EMBL" id="ODN31483.1"/>
    </source>
</evidence>
<feature type="transmembrane region" description="Helical" evidence="8">
    <location>
        <begin position="183"/>
        <end position="204"/>
    </location>
</feature>
<evidence type="ECO:0000256" key="2">
    <source>
        <dbReference type="ARBA" id="ARBA00007935"/>
    </source>
</evidence>
<feature type="transmembrane region" description="Helical" evidence="8">
    <location>
        <begin position="104"/>
        <end position="125"/>
    </location>
</feature>
<dbReference type="AlphaFoldDB" id="A0A1E3G6I8"/>
<feature type="transmembrane region" description="Helical" evidence="8">
    <location>
        <begin position="79"/>
        <end position="98"/>
    </location>
</feature>
<dbReference type="SUPFAM" id="SSF81345">
    <property type="entry name" value="ABC transporter involved in vitamin B12 uptake, BtuC"/>
    <property type="match status" value="1"/>
</dbReference>
<gene>
    <name evidence="9" type="ORF">A4H02_01450</name>
</gene>
<keyword evidence="10" id="KW-1185">Reference proteome</keyword>
<evidence type="ECO:0000256" key="4">
    <source>
        <dbReference type="ARBA" id="ARBA00022475"/>
    </source>
</evidence>
<dbReference type="InterPro" id="IPR037294">
    <property type="entry name" value="ABC_BtuC-like"/>
</dbReference>
<keyword evidence="3" id="KW-0813">Transport</keyword>
<evidence type="ECO:0000256" key="6">
    <source>
        <dbReference type="ARBA" id="ARBA00022989"/>
    </source>
</evidence>
<protein>
    <submittedName>
        <fullName evidence="9">Iron ABC transporter permease</fullName>
    </submittedName>
</protein>